<dbReference type="EMBL" id="CZQE01000146">
    <property type="protein sequence ID" value="CUS44402.1"/>
    <property type="molecule type" value="Genomic_DNA"/>
</dbReference>
<dbReference type="Pfam" id="PF00465">
    <property type="entry name" value="Fe-ADH"/>
    <property type="match status" value="1"/>
</dbReference>
<feature type="domain" description="Alcohol dehydrogenase iron-type/glycerol dehydrogenase GldA" evidence="4">
    <location>
        <begin position="9"/>
        <end position="174"/>
    </location>
</feature>
<dbReference type="Pfam" id="PF25137">
    <property type="entry name" value="ADH_Fe_C"/>
    <property type="match status" value="1"/>
</dbReference>
<dbReference type="Gene3D" id="1.20.1090.10">
    <property type="entry name" value="Dehydroquinate synthase-like - alpha domain"/>
    <property type="match status" value="1"/>
</dbReference>
<keyword evidence="2 6" id="KW-0560">Oxidoreductase</keyword>
<dbReference type="PROSITE" id="PS00913">
    <property type="entry name" value="ADH_IRON_1"/>
    <property type="match status" value="1"/>
</dbReference>
<dbReference type="AlphaFoldDB" id="A0A170PNM3"/>
<evidence type="ECO:0000256" key="2">
    <source>
        <dbReference type="ARBA" id="ARBA00023002"/>
    </source>
</evidence>
<dbReference type="Gene3D" id="3.40.50.1970">
    <property type="match status" value="1"/>
</dbReference>
<dbReference type="EC" id="1.1.1.1" evidence="6"/>
<dbReference type="PANTHER" id="PTHR11496">
    <property type="entry name" value="ALCOHOL DEHYDROGENASE"/>
    <property type="match status" value="1"/>
</dbReference>
<dbReference type="InterPro" id="IPR001670">
    <property type="entry name" value="ADH_Fe/GldA"/>
</dbReference>
<evidence type="ECO:0000256" key="1">
    <source>
        <dbReference type="ARBA" id="ARBA00007358"/>
    </source>
</evidence>
<evidence type="ECO:0000259" key="4">
    <source>
        <dbReference type="Pfam" id="PF00465"/>
    </source>
</evidence>
<evidence type="ECO:0000256" key="3">
    <source>
        <dbReference type="ARBA" id="ARBA00023027"/>
    </source>
</evidence>
<gene>
    <name evidence="6" type="ORF">MGWOODY_Smn3045</name>
</gene>
<proteinExistence type="inferred from homology"/>
<reference evidence="6" key="1">
    <citation type="submission" date="2015-10" db="EMBL/GenBank/DDBJ databases">
        <authorList>
            <person name="Gilbert D.G."/>
        </authorList>
    </citation>
    <scope>NUCLEOTIDE SEQUENCE</scope>
</reference>
<comment type="similarity">
    <text evidence="1">Belongs to the iron-containing alcohol dehydrogenase family.</text>
</comment>
<dbReference type="InterPro" id="IPR018211">
    <property type="entry name" value="ADH_Fe_CS"/>
</dbReference>
<dbReference type="InterPro" id="IPR039697">
    <property type="entry name" value="Alcohol_dehydrogenase_Fe"/>
</dbReference>
<feature type="domain" description="Fe-containing alcohol dehydrogenase-like C-terminal" evidence="5">
    <location>
        <begin position="187"/>
        <end position="345"/>
    </location>
</feature>
<dbReference type="CDD" id="cd08182">
    <property type="entry name" value="HEPD"/>
    <property type="match status" value="1"/>
</dbReference>
<sequence>MTGWQFFNPVRLHFGDGEIDRIGEIVRGRSYALLTHPDAALLPWRDRVFASAGEPLIVLDAITPNPTLPLLGGLCAQLLGAGARPDILVALGGGSVMDAAKFLAAGRGDYRAVMAYLESATPLTRAPLPVIAIPTTAGTGSDLTRWATIWDPEKARKLSLNHELLYAEAAIVDPDIMAGLPWNVALASGLDALSHALESIWNINANPITRSFAVAAARNAIAGLKQLHDHPEDGEARRTMALGATQAGYAFSNTQTALAHNLSYPVTLAHRVPHGIACSFCLPEVMASAIGADDDCDAALREIFGDIATAPMRLRGFLDRLGVPGTPGALGIEQPEWDAIVDAAFDGPRGRNFIGPRDRFPGQAIAA</sequence>
<evidence type="ECO:0000259" key="5">
    <source>
        <dbReference type="Pfam" id="PF25137"/>
    </source>
</evidence>
<keyword evidence="3" id="KW-0520">NAD</keyword>
<dbReference type="PANTHER" id="PTHR11496:SF102">
    <property type="entry name" value="ALCOHOL DEHYDROGENASE 4"/>
    <property type="match status" value="1"/>
</dbReference>
<evidence type="ECO:0000313" key="6">
    <source>
        <dbReference type="EMBL" id="CUS44402.1"/>
    </source>
</evidence>
<dbReference type="InterPro" id="IPR017775">
    <property type="entry name" value="ADH_Fe_PsrA-like"/>
</dbReference>
<dbReference type="InterPro" id="IPR035873">
    <property type="entry name" value="PhpC"/>
</dbReference>
<dbReference type="NCBIfam" id="TIGR03405">
    <property type="entry name" value="Phn_Fe-ADH"/>
    <property type="match status" value="1"/>
</dbReference>
<organism evidence="6">
    <name type="scientific">hydrothermal vent metagenome</name>
    <dbReference type="NCBI Taxonomy" id="652676"/>
    <lineage>
        <taxon>unclassified sequences</taxon>
        <taxon>metagenomes</taxon>
        <taxon>ecological metagenomes</taxon>
    </lineage>
</organism>
<dbReference type="GO" id="GO:0017000">
    <property type="term" value="P:antibiotic biosynthetic process"/>
    <property type="evidence" value="ECO:0007669"/>
    <property type="project" value="InterPro"/>
</dbReference>
<protein>
    <submittedName>
        <fullName evidence="6">Alcohol dehydrogenase</fullName>
        <ecNumber evidence="6">1.1.1.1</ecNumber>
    </submittedName>
</protein>
<name>A0A170PNM3_9ZZZZ</name>
<dbReference type="SUPFAM" id="SSF56796">
    <property type="entry name" value="Dehydroquinate synthase-like"/>
    <property type="match status" value="1"/>
</dbReference>
<dbReference type="GO" id="GO:0046872">
    <property type="term" value="F:metal ion binding"/>
    <property type="evidence" value="ECO:0007669"/>
    <property type="project" value="InterPro"/>
</dbReference>
<dbReference type="InterPro" id="IPR056798">
    <property type="entry name" value="ADH_Fe_C"/>
</dbReference>
<dbReference type="GO" id="GO:0004022">
    <property type="term" value="F:alcohol dehydrogenase (NAD+) activity"/>
    <property type="evidence" value="ECO:0007669"/>
    <property type="project" value="UniProtKB-EC"/>
</dbReference>
<accession>A0A170PNM3</accession>